<comment type="caution">
    <text evidence="7">The sequence shown here is derived from an EMBL/GenBank/DDBJ whole genome shotgun (WGS) entry which is preliminary data.</text>
</comment>
<reference evidence="7" key="1">
    <citation type="submission" date="2020-12" db="EMBL/GenBank/DDBJ databases">
        <title>Bacterial taxonomy.</title>
        <authorList>
            <person name="Pan X."/>
        </authorList>
    </citation>
    <scope>NUCLEOTIDE SEQUENCE</scope>
    <source>
        <strain evidence="7">B2012</strain>
    </source>
</reference>
<feature type="transmembrane region" description="Helical" evidence="6">
    <location>
        <begin position="240"/>
        <end position="262"/>
    </location>
</feature>
<dbReference type="PANTHER" id="PTHR30213:SF0">
    <property type="entry name" value="UPF0761 MEMBRANE PROTEIN YIHY"/>
    <property type="match status" value="1"/>
</dbReference>
<feature type="transmembrane region" description="Helical" evidence="6">
    <location>
        <begin position="129"/>
        <end position="156"/>
    </location>
</feature>
<protein>
    <submittedName>
        <fullName evidence="7">YihY/virulence factor BrkB family protein</fullName>
    </submittedName>
</protein>
<feature type="transmembrane region" description="Helical" evidence="6">
    <location>
        <begin position="268"/>
        <end position="293"/>
    </location>
</feature>
<comment type="subcellular location">
    <subcellularLocation>
        <location evidence="1">Cell membrane</location>
        <topology evidence="1">Multi-pass membrane protein</topology>
    </subcellularLocation>
</comment>
<dbReference type="GO" id="GO:0005886">
    <property type="term" value="C:plasma membrane"/>
    <property type="evidence" value="ECO:0007669"/>
    <property type="project" value="UniProtKB-SubCell"/>
</dbReference>
<evidence type="ECO:0000313" key="7">
    <source>
        <dbReference type="EMBL" id="MBJ3774589.1"/>
    </source>
</evidence>
<dbReference type="RefSeq" id="WP_198880456.1">
    <property type="nucleotide sequence ID" value="NZ_JAEKJA010000001.1"/>
</dbReference>
<dbReference type="InterPro" id="IPR017039">
    <property type="entry name" value="Virul_fac_BrkB"/>
</dbReference>
<feature type="transmembrane region" description="Helical" evidence="6">
    <location>
        <begin position="168"/>
        <end position="197"/>
    </location>
</feature>
<evidence type="ECO:0000256" key="5">
    <source>
        <dbReference type="ARBA" id="ARBA00023136"/>
    </source>
</evidence>
<name>A0A934IDK1_9HYPH</name>
<dbReference type="Proteomes" id="UP000609531">
    <property type="component" value="Unassembled WGS sequence"/>
</dbReference>
<gene>
    <name evidence="7" type="ORF">JCR33_02760</name>
</gene>
<accession>A0A934IDK1</accession>
<evidence type="ECO:0000313" key="8">
    <source>
        <dbReference type="Proteomes" id="UP000609531"/>
    </source>
</evidence>
<evidence type="ECO:0000256" key="1">
    <source>
        <dbReference type="ARBA" id="ARBA00004651"/>
    </source>
</evidence>
<evidence type="ECO:0000256" key="3">
    <source>
        <dbReference type="ARBA" id="ARBA00022692"/>
    </source>
</evidence>
<proteinExistence type="predicted"/>
<keyword evidence="3 6" id="KW-0812">Transmembrane</keyword>
<feature type="transmembrane region" description="Helical" evidence="6">
    <location>
        <begin position="209"/>
        <end position="228"/>
    </location>
</feature>
<keyword evidence="2" id="KW-1003">Cell membrane</keyword>
<keyword evidence="8" id="KW-1185">Reference proteome</keyword>
<dbReference type="Pfam" id="PF03631">
    <property type="entry name" value="Virul_fac_BrkB"/>
    <property type="match status" value="1"/>
</dbReference>
<evidence type="ECO:0000256" key="4">
    <source>
        <dbReference type="ARBA" id="ARBA00022989"/>
    </source>
</evidence>
<keyword evidence="4 6" id="KW-1133">Transmembrane helix</keyword>
<keyword evidence="5 6" id="KW-0472">Membrane</keyword>
<organism evidence="7 8">
    <name type="scientific">Acuticoccus mangrovi</name>
    <dbReference type="NCBI Taxonomy" id="2796142"/>
    <lineage>
        <taxon>Bacteria</taxon>
        <taxon>Pseudomonadati</taxon>
        <taxon>Pseudomonadota</taxon>
        <taxon>Alphaproteobacteria</taxon>
        <taxon>Hyphomicrobiales</taxon>
        <taxon>Amorphaceae</taxon>
        <taxon>Acuticoccus</taxon>
    </lineage>
</organism>
<feature type="transmembrane region" description="Helical" evidence="6">
    <location>
        <begin position="58"/>
        <end position="87"/>
    </location>
</feature>
<evidence type="ECO:0000256" key="2">
    <source>
        <dbReference type="ARBA" id="ARBA00022475"/>
    </source>
</evidence>
<dbReference type="PIRSF" id="PIRSF035875">
    <property type="entry name" value="RNase_BN"/>
    <property type="match status" value="1"/>
</dbReference>
<evidence type="ECO:0000256" key="6">
    <source>
        <dbReference type="SAM" id="Phobius"/>
    </source>
</evidence>
<sequence length="335" mass="36707">MSAQREKPRDHRHTARPEKLPYHERLRGRAARNPFQIGWRGWLDITVRLVERVSIDNLGLITAGVTFYVFLALLPAMVAVVSFYGLITDALTLESHVSFLRGYLPEQAINWMGTEIGRVSHLRENGLTVAFALSIALSLWSMNNAMVALFGAMNIAYGEIEKRGIIALYVRTFAVTITSLVLGLLVVGVIVLLPLLFGGDGPAYGGRRFTAPALFIVVTLGSAAIYRLGPSRKAARWRWISVGAVTVAVGWLAASTLLSWYLSNIANYAIIYGSLGTIIALMFWFYISIYILLLGAQLAAEVEHQTMVDTTIGPDQPMGRRGAYVADTVGKAFGS</sequence>
<dbReference type="PANTHER" id="PTHR30213">
    <property type="entry name" value="INNER MEMBRANE PROTEIN YHJD"/>
    <property type="match status" value="1"/>
</dbReference>
<dbReference type="AlphaFoldDB" id="A0A934IDK1"/>
<dbReference type="EMBL" id="JAEKJA010000001">
    <property type="protein sequence ID" value="MBJ3774589.1"/>
    <property type="molecule type" value="Genomic_DNA"/>
</dbReference>